<dbReference type="RefSeq" id="WP_155319064.1">
    <property type="nucleotide sequence ID" value="NZ_AP021874.1"/>
</dbReference>
<evidence type="ECO:0000313" key="2">
    <source>
        <dbReference type="Proteomes" id="UP000427906"/>
    </source>
</evidence>
<dbReference type="OrthoDB" id="5422708at2"/>
<evidence type="ECO:0000313" key="1">
    <source>
        <dbReference type="EMBL" id="BBO71193.1"/>
    </source>
</evidence>
<protein>
    <submittedName>
        <fullName evidence="1">Uncharacterized protein</fullName>
    </submittedName>
</protein>
<dbReference type="AlphaFoldDB" id="A0A5K7YSR6"/>
<reference evidence="1 2" key="1">
    <citation type="submission" date="2019-11" db="EMBL/GenBank/DDBJ databases">
        <title>Comparative genomics of hydrocarbon-degrading Desulfosarcina strains.</title>
        <authorList>
            <person name="Watanabe M."/>
            <person name="Kojima H."/>
            <person name="Fukui M."/>
        </authorList>
    </citation>
    <scope>NUCLEOTIDE SEQUENCE [LARGE SCALE GENOMIC DNA]</scope>
    <source>
        <strain evidence="1 2">PL12</strain>
    </source>
</reference>
<accession>A0A5K7YSR6</accession>
<keyword evidence="2" id="KW-1185">Reference proteome</keyword>
<sequence length="77" mass="8960">MELVKNKASGKFFVVLDDAGISQFLVITPAGKVKCLSRHLFESYDDLDLKTLQWRHYITEKQMDTYVEYHGGDDLQY</sequence>
<proteinExistence type="predicted"/>
<gene>
    <name evidence="1" type="ORF">DSCA_51230</name>
</gene>
<name>A0A5K7YSR6_9BACT</name>
<dbReference type="KEGG" id="dalk:DSCA_51230"/>
<dbReference type="Proteomes" id="UP000427906">
    <property type="component" value="Chromosome"/>
</dbReference>
<dbReference type="EMBL" id="AP021874">
    <property type="protein sequence ID" value="BBO71193.1"/>
    <property type="molecule type" value="Genomic_DNA"/>
</dbReference>
<organism evidence="1 2">
    <name type="scientific">Desulfosarcina alkanivorans</name>
    <dbReference type="NCBI Taxonomy" id="571177"/>
    <lineage>
        <taxon>Bacteria</taxon>
        <taxon>Pseudomonadati</taxon>
        <taxon>Thermodesulfobacteriota</taxon>
        <taxon>Desulfobacteria</taxon>
        <taxon>Desulfobacterales</taxon>
        <taxon>Desulfosarcinaceae</taxon>
        <taxon>Desulfosarcina</taxon>
    </lineage>
</organism>